<proteinExistence type="predicted"/>
<name>A0AC61MTM0_9FIRM</name>
<dbReference type="Proteomes" id="UP000595814">
    <property type="component" value="Chromosome"/>
</dbReference>
<sequence length="319" mass="36486">MNKENISNLNLEIKENYENINGIMVIKNGEVLLEEYFNNKNKNDRFNVASVTKSVLSAAFGIALDKGYIKSLDDKVVDYFPEYELSKNRTRDKVKIHELLSMTAPYSFRGFGQKLGKLINSENWIEHCLSILGLGGNNSEFKYSDASAHLLSGIITKTTSLTTREFTNKYLCSKISMTEIPDVEMKSYNINDILFTDEKGWLKDKQGLTIGGWGLTLTLEDMAKFGLLYLNNGLYKGEQIISKDWIEKSTKDYSKDYGYLWWLRNIENYKAFYAMGTGGNIIAVIPKYDLVIAIASKVVRTPLRDRWDLIDNFILPYVV</sequence>
<keyword evidence="2" id="KW-1185">Reference proteome</keyword>
<evidence type="ECO:0000313" key="1">
    <source>
        <dbReference type="EMBL" id="QQK08159.1"/>
    </source>
</evidence>
<accession>A0AC61MTM0</accession>
<dbReference type="EMBL" id="CP066744">
    <property type="protein sequence ID" value="QQK08159.1"/>
    <property type="molecule type" value="Genomic_DNA"/>
</dbReference>
<gene>
    <name evidence="1" type="ORF">JFY71_01085</name>
</gene>
<organism evidence="1 2">
    <name type="scientific">Miniphocaeibacter halophilus</name>
    <dbReference type="NCBI Taxonomy" id="2931922"/>
    <lineage>
        <taxon>Bacteria</taxon>
        <taxon>Bacillati</taxon>
        <taxon>Bacillota</taxon>
        <taxon>Tissierellia</taxon>
        <taxon>Tissierellales</taxon>
        <taxon>Peptoniphilaceae</taxon>
        <taxon>Miniphocaeibacter</taxon>
    </lineage>
</organism>
<reference evidence="1 2" key="1">
    <citation type="journal article" date="2022" name="Int. J. Syst. Evol. Microbiol.">
        <title>Miniphocaeibacter halophilus sp. nov., an ammonium-tolerant acetate-producing bacterium isolated from a biogas system.</title>
        <authorList>
            <person name="Schnurer A."/>
            <person name="Singh A."/>
            <person name="Bi S."/>
            <person name="Qiao W."/>
            <person name="Westerholm M."/>
        </authorList>
    </citation>
    <scope>NUCLEOTIDE SEQUENCE [LARGE SCALE GENOMIC DNA]</scope>
    <source>
        <strain evidence="1 2">AMB_01</strain>
    </source>
</reference>
<protein>
    <submittedName>
        <fullName evidence="1">Serine hydrolase</fullName>
    </submittedName>
</protein>
<keyword evidence="1" id="KW-0378">Hydrolase</keyword>
<evidence type="ECO:0000313" key="2">
    <source>
        <dbReference type="Proteomes" id="UP000595814"/>
    </source>
</evidence>